<dbReference type="STRING" id="1434700.SAMN06296427_110120"/>
<dbReference type="Gene3D" id="1.20.120.1760">
    <property type="match status" value="1"/>
</dbReference>
<dbReference type="OrthoDB" id="9777147at2"/>
<feature type="transmembrane region" description="Helical" evidence="12">
    <location>
        <begin position="221"/>
        <end position="253"/>
    </location>
</feature>
<evidence type="ECO:0000256" key="8">
    <source>
        <dbReference type="ARBA" id="ARBA00023136"/>
    </source>
</evidence>
<dbReference type="InterPro" id="IPR048254">
    <property type="entry name" value="CDP_ALCOHOL_P_TRANSF_CS"/>
</dbReference>
<evidence type="ECO:0000256" key="9">
    <source>
        <dbReference type="ARBA" id="ARBA00023209"/>
    </source>
</evidence>
<dbReference type="PANTHER" id="PTHR14269">
    <property type="entry name" value="CDP-DIACYLGLYCEROL--GLYCEROL-3-PHOSPHATE 3-PHOSPHATIDYLTRANSFERASE-RELATED"/>
    <property type="match status" value="1"/>
</dbReference>
<evidence type="ECO:0000256" key="12">
    <source>
        <dbReference type="SAM" id="Phobius"/>
    </source>
</evidence>
<comment type="similarity">
    <text evidence="2 11">Belongs to the CDP-alcohol phosphatidyltransferase class-I family.</text>
</comment>
<dbReference type="InterPro" id="IPR050324">
    <property type="entry name" value="CDP-alcohol_PTase-I"/>
</dbReference>
<accession>A0A1W2CK04</accession>
<evidence type="ECO:0000313" key="13">
    <source>
        <dbReference type="EMBL" id="SMC84948.1"/>
    </source>
</evidence>
<evidence type="ECO:0000256" key="5">
    <source>
        <dbReference type="ARBA" id="ARBA00022692"/>
    </source>
</evidence>
<keyword evidence="3" id="KW-0444">Lipid biosynthesis</keyword>
<keyword evidence="14" id="KW-1185">Reference proteome</keyword>
<keyword evidence="4 11" id="KW-0808">Transferase</keyword>
<feature type="transmembrane region" description="Helical" evidence="12">
    <location>
        <begin position="9"/>
        <end position="28"/>
    </location>
</feature>
<feature type="transmembrane region" description="Helical" evidence="12">
    <location>
        <begin position="124"/>
        <end position="141"/>
    </location>
</feature>
<reference evidence="13 14" key="1">
    <citation type="submission" date="2017-04" db="EMBL/GenBank/DDBJ databases">
        <authorList>
            <person name="Afonso C.L."/>
            <person name="Miller P.J."/>
            <person name="Scott M.A."/>
            <person name="Spackman E."/>
            <person name="Goraichik I."/>
            <person name="Dimitrov K.M."/>
            <person name="Suarez D.L."/>
            <person name="Swayne D.E."/>
        </authorList>
    </citation>
    <scope>NUCLEOTIDE SEQUENCE [LARGE SCALE GENOMIC DNA]</scope>
    <source>
        <strain evidence="13 14">CGMCC 1.12708</strain>
    </source>
</reference>
<feature type="transmembrane region" description="Helical" evidence="12">
    <location>
        <begin position="187"/>
        <end position="209"/>
    </location>
</feature>
<dbReference type="GO" id="GO:0016020">
    <property type="term" value="C:membrane"/>
    <property type="evidence" value="ECO:0007669"/>
    <property type="project" value="UniProtKB-SubCell"/>
</dbReference>
<evidence type="ECO:0000256" key="6">
    <source>
        <dbReference type="ARBA" id="ARBA00022989"/>
    </source>
</evidence>
<dbReference type="GO" id="GO:0008654">
    <property type="term" value="P:phospholipid biosynthetic process"/>
    <property type="evidence" value="ECO:0007669"/>
    <property type="project" value="UniProtKB-KW"/>
</dbReference>
<dbReference type="PROSITE" id="PS51257">
    <property type="entry name" value="PROKAR_LIPOPROTEIN"/>
    <property type="match status" value="1"/>
</dbReference>
<evidence type="ECO:0000256" key="11">
    <source>
        <dbReference type="RuleBase" id="RU003750"/>
    </source>
</evidence>
<evidence type="ECO:0000256" key="4">
    <source>
        <dbReference type="ARBA" id="ARBA00022679"/>
    </source>
</evidence>
<dbReference type="Proteomes" id="UP000192393">
    <property type="component" value="Unassembled WGS sequence"/>
</dbReference>
<gene>
    <name evidence="13" type="ORF">SAMN06296427_110120</name>
</gene>
<name>A0A1W2CK04_9FLAO</name>
<evidence type="ECO:0000256" key="1">
    <source>
        <dbReference type="ARBA" id="ARBA00004141"/>
    </source>
</evidence>
<dbReference type="RefSeq" id="WP_084018603.1">
    <property type="nucleotide sequence ID" value="NZ_FWXS01000010.1"/>
</dbReference>
<comment type="subcellular location">
    <subcellularLocation>
        <location evidence="1">Membrane</location>
        <topology evidence="1">Multi-pass membrane protein</topology>
    </subcellularLocation>
</comment>
<feature type="transmembrane region" description="Helical" evidence="12">
    <location>
        <begin position="34"/>
        <end position="51"/>
    </location>
</feature>
<evidence type="ECO:0000313" key="14">
    <source>
        <dbReference type="Proteomes" id="UP000192393"/>
    </source>
</evidence>
<evidence type="ECO:0000256" key="7">
    <source>
        <dbReference type="ARBA" id="ARBA00023098"/>
    </source>
</evidence>
<keyword evidence="8 12" id="KW-0472">Membrane</keyword>
<evidence type="ECO:0000256" key="10">
    <source>
        <dbReference type="ARBA" id="ARBA00023264"/>
    </source>
</evidence>
<dbReference type="PANTHER" id="PTHR14269:SF61">
    <property type="entry name" value="CDP-DIACYLGLYCEROL--SERINE O-PHOSPHATIDYLTRANSFERASE"/>
    <property type="match status" value="1"/>
</dbReference>
<keyword evidence="6 12" id="KW-1133">Transmembrane helix</keyword>
<proteinExistence type="inferred from homology"/>
<keyword evidence="9" id="KW-0594">Phospholipid biosynthesis</keyword>
<sequence>MKLFTIPNLLTLGNLFCGCLACIIIINGTFEDKIIPILTILIIMALLFDLLDGMVARKLKLSGPIGKELDSLADVVSFGLLPSLLMFKLFGGTISLNKILYYYFDYKIIPYFEIPKSTPLFSDFLFLFSILIVLFSALRLAKFNIDEDQSYYFKGMPTPANTILIFSIYVYCINNVIGFIAPYTYYLVILTLLSSFLLISNVPLFSFKFKGFAWKDNHYKYVFLIISIILLVLFQITALPFIILLYILISIIFRKKIVHA</sequence>
<feature type="transmembrane region" description="Helical" evidence="12">
    <location>
        <begin position="72"/>
        <end position="104"/>
    </location>
</feature>
<keyword evidence="7" id="KW-0443">Lipid metabolism</keyword>
<feature type="transmembrane region" description="Helical" evidence="12">
    <location>
        <begin position="162"/>
        <end position="181"/>
    </location>
</feature>
<dbReference type="InterPro" id="IPR000462">
    <property type="entry name" value="CDP-OH_P_trans"/>
</dbReference>
<protein>
    <submittedName>
        <fullName evidence="13">CDP-diacylglycerol---serine O-phosphatidyltransferase</fullName>
    </submittedName>
</protein>
<dbReference type="EMBL" id="FWXS01000010">
    <property type="protein sequence ID" value="SMC84948.1"/>
    <property type="molecule type" value="Genomic_DNA"/>
</dbReference>
<dbReference type="PROSITE" id="PS00379">
    <property type="entry name" value="CDP_ALCOHOL_P_TRANSF"/>
    <property type="match status" value="1"/>
</dbReference>
<dbReference type="InterPro" id="IPR043130">
    <property type="entry name" value="CDP-OH_PTrfase_TM_dom"/>
</dbReference>
<evidence type="ECO:0000256" key="2">
    <source>
        <dbReference type="ARBA" id="ARBA00010441"/>
    </source>
</evidence>
<evidence type="ECO:0000256" key="3">
    <source>
        <dbReference type="ARBA" id="ARBA00022516"/>
    </source>
</evidence>
<keyword evidence="10" id="KW-1208">Phospholipid metabolism</keyword>
<dbReference type="AlphaFoldDB" id="A0A1W2CK04"/>
<dbReference type="GO" id="GO:0016780">
    <property type="term" value="F:phosphotransferase activity, for other substituted phosphate groups"/>
    <property type="evidence" value="ECO:0007669"/>
    <property type="project" value="InterPro"/>
</dbReference>
<organism evidence="13 14">
    <name type="scientific">Moheibacter sediminis</name>
    <dbReference type="NCBI Taxonomy" id="1434700"/>
    <lineage>
        <taxon>Bacteria</taxon>
        <taxon>Pseudomonadati</taxon>
        <taxon>Bacteroidota</taxon>
        <taxon>Flavobacteriia</taxon>
        <taxon>Flavobacteriales</taxon>
        <taxon>Weeksellaceae</taxon>
        <taxon>Moheibacter</taxon>
    </lineage>
</organism>
<dbReference type="Pfam" id="PF01066">
    <property type="entry name" value="CDP-OH_P_transf"/>
    <property type="match status" value="1"/>
</dbReference>
<keyword evidence="5 12" id="KW-0812">Transmembrane</keyword>